<name>A0A401T7C4_CHIPU</name>
<dbReference type="EMBL" id="BEZZ01001211">
    <property type="protein sequence ID" value="GCC38576.1"/>
    <property type="molecule type" value="Genomic_DNA"/>
</dbReference>
<dbReference type="GO" id="GO:0050852">
    <property type="term" value="P:T cell receptor signaling pathway"/>
    <property type="evidence" value="ECO:0007669"/>
    <property type="project" value="TreeGrafter"/>
</dbReference>
<evidence type="ECO:0000313" key="4">
    <source>
        <dbReference type="Proteomes" id="UP000287033"/>
    </source>
</evidence>
<organism evidence="3 4">
    <name type="scientific">Chiloscyllium punctatum</name>
    <name type="common">Brownbanded bambooshark</name>
    <name type="synonym">Hemiscyllium punctatum</name>
    <dbReference type="NCBI Taxonomy" id="137246"/>
    <lineage>
        <taxon>Eukaryota</taxon>
        <taxon>Metazoa</taxon>
        <taxon>Chordata</taxon>
        <taxon>Craniata</taxon>
        <taxon>Vertebrata</taxon>
        <taxon>Chondrichthyes</taxon>
        <taxon>Elasmobranchii</taxon>
        <taxon>Galeomorphii</taxon>
        <taxon>Galeoidea</taxon>
        <taxon>Orectolobiformes</taxon>
        <taxon>Hemiscylliidae</taxon>
        <taxon>Chiloscyllium</taxon>
    </lineage>
</organism>
<protein>
    <recommendedName>
        <fullName evidence="2">CABIT domain-containing protein</fullName>
    </recommendedName>
</protein>
<dbReference type="OrthoDB" id="9030353at2759"/>
<keyword evidence="4" id="KW-1185">Reference proteome</keyword>
<comment type="caution">
    <text evidence="3">The sequence shown here is derived from an EMBL/GenBank/DDBJ whole genome shotgun (WGS) entry which is preliminary data.</text>
</comment>
<dbReference type="InterPro" id="IPR025946">
    <property type="entry name" value="CABIT_dom"/>
</dbReference>
<dbReference type="Proteomes" id="UP000287033">
    <property type="component" value="Unassembled WGS sequence"/>
</dbReference>
<dbReference type="OMA" id="GIVFHEC"/>
<evidence type="ECO:0000259" key="2">
    <source>
        <dbReference type="Pfam" id="PF12736"/>
    </source>
</evidence>
<dbReference type="AlphaFoldDB" id="A0A401T7C4"/>
<comment type="similarity">
    <text evidence="1">Belongs to the themis family.</text>
</comment>
<dbReference type="Pfam" id="PF12736">
    <property type="entry name" value="CABIT"/>
    <property type="match status" value="1"/>
</dbReference>
<dbReference type="InterPro" id="IPR039671">
    <property type="entry name" value="THEMIS"/>
</dbReference>
<dbReference type="PANTHER" id="PTHR15215:SF2">
    <property type="entry name" value="PROTEIN THEMIS2"/>
    <property type="match status" value="1"/>
</dbReference>
<proteinExistence type="inferred from homology"/>
<dbReference type="GO" id="GO:0005737">
    <property type="term" value="C:cytoplasm"/>
    <property type="evidence" value="ECO:0007669"/>
    <property type="project" value="TreeGrafter"/>
</dbReference>
<evidence type="ECO:0000256" key="1">
    <source>
        <dbReference type="ARBA" id="ARBA00006414"/>
    </source>
</evidence>
<dbReference type="PANTHER" id="PTHR15215">
    <property type="entry name" value="CABIT DOMAIN-CONTAINING PROTEIN"/>
    <property type="match status" value="1"/>
</dbReference>
<dbReference type="STRING" id="137246.A0A401T7C4"/>
<dbReference type="GO" id="GO:0005634">
    <property type="term" value="C:nucleus"/>
    <property type="evidence" value="ECO:0007669"/>
    <property type="project" value="TreeGrafter"/>
</dbReference>
<accession>A0A401T7C4</accession>
<evidence type="ECO:0000313" key="3">
    <source>
        <dbReference type="EMBL" id="GCC38576.1"/>
    </source>
</evidence>
<sequence length="98" mass="11174">MADFYHPDSQISSLQEYICSLNLSTLPRILEIHSGVYFQGSVYEISGNECSLSTGDLIKIIQVELQKIVCENMDNECKFDLSLDYSALENDKKKIEIF</sequence>
<reference evidence="3 4" key="1">
    <citation type="journal article" date="2018" name="Nat. Ecol. Evol.">
        <title>Shark genomes provide insights into elasmobranch evolution and the origin of vertebrates.</title>
        <authorList>
            <person name="Hara Y"/>
            <person name="Yamaguchi K"/>
            <person name="Onimaru K"/>
            <person name="Kadota M"/>
            <person name="Koyanagi M"/>
            <person name="Keeley SD"/>
            <person name="Tatsumi K"/>
            <person name="Tanaka K"/>
            <person name="Motone F"/>
            <person name="Kageyama Y"/>
            <person name="Nozu R"/>
            <person name="Adachi N"/>
            <person name="Nishimura O"/>
            <person name="Nakagawa R"/>
            <person name="Tanegashima C"/>
            <person name="Kiyatake I"/>
            <person name="Matsumoto R"/>
            <person name="Murakumo K"/>
            <person name="Nishida K"/>
            <person name="Terakita A"/>
            <person name="Kuratani S"/>
            <person name="Sato K"/>
            <person name="Hyodo S Kuraku.S."/>
        </authorList>
    </citation>
    <scope>NUCLEOTIDE SEQUENCE [LARGE SCALE GENOMIC DNA]</scope>
</reference>
<feature type="domain" description="CABIT" evidence="2">
    <location>
        <begin position="26"/>
        <end position="86"/>
    </location>
</feature>
<gene>
    <name evidence="3" type="ORF">chiPu_0017091</name>
</gene>